<sequence length="700" mass="83237">MDRREDNEEDNYSDSENSPSHDSPGAYFDDKNYYQHQKGHYQMEQQIQRQTQSNINSRQQLIDDELQNELISRRQQLEYQNQMRSTVPPSQIVQDRIQKLFNETKDIQKRVQQDQSYQKSDRQEEQYQNLKNDYFSSDPNMDLKDSLRFAETQINRMKDTNIQLTKRYEHAQEEIEKSHDQIARQAQHNHNLKLQNERLQQDLDELVMQNQNLLQRQSEDAISFERRIEHLSQELQQYKKMMISKDDSLRQIQLANEQLKEKNFQFESEISLKIEEIDNLRNEARKKEELLDQFFLNRGAETAFKIEMEQLREDNKRLMKLLKSTKEYQEFANYVEDSGGNVRNVEKDFVTQYEQQLPAEDENWVPQEAFTLAHQFREKSGNELTPQLVNQLLQDLNKIWREREKKQIQRIKQQSQNEIIQLKRQLSHRTTFDEVHAKKNISRLKNKLHTVKTELSKTQAVKDKAKQQPVGIDLVDNTLQIITSMQQQRKLIEQENQDLKDKLKKFEMIRGNQDYDKAKYMEGAVWMGKRVTNEIEKVCTSIESIIAEYNTRTAGVTFNNQQMNMSNSFGMKQQQQDIQTVQRAQIWLLEAVKQCTFEMYETSITMLESAVYHMEDAQNKLGEVDLLGSVTRDLTNLNIRTSQNDQLRNQNLNPNYMMSTNKSSTMKRPLEKHSYTDYEKSQSSEGDVESMFRATARFQQ</sequence>
<organism evidence="3 4">
    <name type="scientific">Stylonychia lemnae</name>
    <name type="common">Ciliate</name>
    <dbReference type="NCBI Taxonomy" id="5949"/>
    <lineage>
        <taxon>Eukaryota</taxon>
        <taxon>Sar</taxon>
        <taxon>Alveolata</taxon>
        <taxon>Ciliophora</taxon>
        <taxon>Intramacronucleata</taxon>
        <taxon>Spirotrichea</taxon>
        <taxon>Stichotrichia</taxon>
        <taxon>Sporadotrichida</taxon>
        <taxon>Oxytrichidae</taxon>
        <taxon>Stylonychinae</taxon>
        <taxon>Stylonychia</taxon>
    </lineage>
</organism>
<name>A0A077ZSX3_STYLE</name>
<dbReference type="AlphaFoldDB" id="A0A077ZSX3"/>
<feature type="region of interest" description="Disordered" evidence="2">
    <location>
        <begin position="649"/>
        <end position="700"/>
    </location>
</feature>
<evidence type="ECO:0000256" key="1">
    <source>
        <dbReference type="SAM" id="Coils"/>
    </source>
</evidence>
<accession>A0A077ZSX3</accession>
<feature type="compositionally biased region" description="Basic and acidic residues" evidence="2">
    <location>
        <begin position="668"/>
        <end position="682"/>
    </location>
</feature>
<feature type="region of interest" description="Disordered" evidence="2">
    <location>
        <begin position="1"/>
        <end position="31"/>
    </location>
</feature>
<keyword evidence="1" id="KW-0175">Coiled coil</keyword>
<keyword evidence="4" id="KW-1185">Reference proteome</keyword>
<dbReference type="OMA" id="WVPEEAW"/>
<dbReference type="EMBL" id="CCKQ01001541">
    <property type="protein sequence ID" value="CDW72654.1"/>
    <property type="molecule type" value="Genomic_DNA"/>
</dbReference>
<gene>
    <name evidence="3" type="primary">Contig12375.g13214</name>
    <name evidence="3" type="ORF">STYLEM_1617</name>
</gene>
<dbReference type="OrthoDB" id="294400at2759"/>
<evidence type="ECO:0000256" key="2">
    <source>
        <dbReference type="SAM" id="MobiDB-lite"/>
    </source>
</evidence>
<proteinExistence type="predicted"/>
<protein>
    <submittedName>
        <fullName evidence="3">Uncharacterized protein</fullName>
    </submittedName>
</protein>
<reference evidence="3 4" key="1">
    <citation type="submission" date="2014-06" db="EMBL/GenBank/DDBJ databases">
        <authorList>
            <person name="Swart Estienne"/>
        </authorList>
    </citation>
    <scope>NUCLEOTIDE SEQUENCE [LARGE SCALE GENOMIC DNA]</scope>
    <source>
        <strain evidence="3 4">130c</strain>
    </source>
</reference>
<evidence type="ECO:0000313" key="3">
    <source>
        <dbReference type="EMBL" id="CDW72654.1"/>
    </source>
</evidence>
<feature type="compositionally biased region" description="Polar residues" evidence="2">
    <location>
        <begin position="649"/>
        <end position="666"/>
    </location>
</feature>
<evidence type="ECO:0000313" key="4">
    <source>
        <dbReference type="Proteomes" id="UP000039865"/>
    </source>
</evidence>
<feature type="coiled-coil region" evidence="1">
    <location>
        <begin position="482"/>
        <end position="509"/>
    </location>
</feature>
<feature type="coiled-coil region" evidence="1">
    <location>
        <begin position="113"/>
        <end position="328"/>
    </location>
</feature>
<dbReference type="InParanoid" id="A0A077ZSX3"/>
<dbReference type="Proteomes" id="UP000039865">
    <property type="component" value="Unassembled WGS sequence"/>
</dbReference>